<reference evidence="3" key="1">
    <citation type="journal article" date="2017" name="Nat. Microbiol.">
        <title>Global analysis of biosynthetic gene clusters reveals vast potential of secondary metabolite production in Penicillium species.</title>
        <authorList>
            <person name="Nielsen J.C."/>
            <person name="Grijseels S."/>
            <person name="Prigent S."/>
            <person name="Ji B."/>
            <person name="Dainat J."/>
            <person name="Nielsen K.F."/>
            <person name="Frisvad J.C."/>
            <person name="Workman M."/>
            <person name="Nielsen J."/>
        </authorList>
    </citation>
    <scope>NUCLEOTIDE SEQUENCE [LARGE SCALE GENOMIC DNA]</scope>
    <source>
        <strain evidence="3">IBT 13039</strain>
    </source>
</reference>
<protein>
    <submittedName>
        <fullName evidence="2">Uncharacterized protein</fullName>
    </submittedName>
</protein>
<name>A0A1V6Z539_PENNA</name>
<evidence type="ECO:0000313" key="2">
    <source>
        <dbReference type="EMBL" id="OQE94770.1"/>
    </source>
</evidence>
<feature type="compositionally biased region" description="Basic and acidic residues" evidence="1">
    <location>
        <begin position="1"/>
        <end position="24"/>
    </location>
</feature>
<keyword evidence="3" id="KW-1185">Reference proteome</keyword>
<proteinExistence type="predicted"/>
<accession>A0A1V6Z539</accession>
<comment type="caution">
    <text evidence="2">The sequence shown here is derived from an EMBL/GenBank/DDBJ whole genome shotgun (WGS) entry which is preliminary data.</text>
</comment>
<sequence>MERRGGSSCRPAREAGRIARDRRGGHGTANGLLSMAFPATRPPLGSPPMDRNGLNFNDSMKMLPVLAREEQPVMRSVPWWLFLRLNCNHLSSRY</sequence>
<evidence type="ECO:0000256" key="1">
    <source>
        <dbReference type="SAM" id="MobiDB-lite"/>
    </source>
</evidence>
<gene>
    <name evidence="2" type="ORF">PENNAL_c0003G02750</name>
</gene>
<evidence type="ECO:0000313" key="3">
    <source>
        <dbReference type="Proteomes" id="UP000191691"/>
    </source>
</evidence>
<dbReference type="EMBL" id="MOOB01000003">
    <property type="protein sequence ID" value="OQE94770.1"/>
    <property type="molecule type" value="Genomic_DNA"/>
</dbReference>
<dbReference type="AlphaFoldDB" id="A0A1V6Z539"/>
<dbReference type="Proteomes" id="UP000191691">
    <property type="component" value="Unassembled WGS sequence"/>
</dbReference>
<organism evidence="2 3">
    <name type="scientific">Penicillium nalgiovense</name>
    <dbReference type="NCBI Taxonomy" id="60175"/>
    <lineage>
        <taxon>Eukaryota</taxon>
        <taxon>Fungi</taxon>
        <taxon>Dikarya</taxon>
        <taxon>Ascomycota</taxon>
        <taxon>Pezizomycotina</taxon>
        <taxon>Eurotiomycetes</taxon>
        <taxon>Eurotiomycetidae</taxon>
        <taxon>Eurotiales</taxon>
        <taxon>Aspergillaceae</taxon>
        <taxon>Penicillium</taxon>
    </lineage>
</organism>
<feature type="region of interest" description="Disordered" evidence="1">
    <location>
        <begin position="1"/>
        <end position="53"/>
    </location>
</feature>